<dbReference type="AlphaFoldDB" id="A0A1W1BMT5"/>
<keyword evidence="1" id="KW-0472">Membrane</keyword>
<keyword evidence="1" id="KW-0812">Transmembrane</keyword>
<reference evidence="2" key="1">
    <citation type="submission" date="2016-10" db="EMBL/GenBank/DDBJ databases">
        <authorList>
            <person name="de Groot N.N."/>
        </authorList>
    </citation>
    <scope>NUCLEOTIDE SEQUENCE</scope>
</reference>
<evidence type="ECO:0000313" key="2">
    <source>
        <dbReference type="EMBL" id="SFV54817.1"/>
    </source>
</evidence>
<name>A0A1W1BMT5_9ZZZZ</name>
<accession>A0A1W1BMT5</accession>
<protein>
    <submittedName>
        <fullName evidence="2">Uncharacterized protein</fullName>
    </submittedName>
</protein>
<proteinExistence type="predicted"/>
<feature type="transmembrane region" description="Helical" evidence="1">
    <location>
        <begin position="12"/>
        <end position="34"/>
    </location>
</feature>
<gene>
    <name evidence="2" type="ORF">MNB_SM-7-656</name>
</gene>
<evidence type="ECO:0000256" key="1">
    <source>
        <dbReference type="SAM" id="Phobius"/>
    </source>
</evidence>
<organism evidence="2">
    <name type="scientific">hydrothermal vent metagenome</name>
    <dbReference type="NCBI Taxonomy" id="652676"/>
    <lineage>
        <taxon>unclassified sequences</taxon>
        <taxon>metagenomes</taxon>
        <taxon>ecological metagenomes</taxon>
    </lineage>
</organism>
<sequence length="78" mass="8946">MIMAKIDEIKEILNTLRIAMSVIAGIIVILVGKIFSKFEKSEFDLIFWVTIVTTILVIFAEMIIIYNIAKKTKEIKDL</sequence>
<feature type="transmembrane region" description="Helical" evidence="1">
    <location>
        <begin position="46"/>
        <end position="69"/>
    </location>
</feature>
<keyword evidence="1" id="KW-1133">Transmembrane helix</keyword>
<dbReference type="EMBL" id="FPHB01000026">
    <property type="protein sequence ID" value="SFV54817.1"/>
    <property type="molecule type" value="Genomic_DNA"/>
</dbReference>